<keyword evidence="3" id="KW-0378">Hydrolase</keyword>
<comment type="caution">
    <text evidence="3">The sequence shown here is derived from an EMBL/GenBank/DDBJ whole genome shotgun (WGS) entry which is preliminary data.</text>
</comment>
<accession>A0ABV8HKE2</accession>
<dbReference type="PROSITE" id="PS51677">
    <property type="entry name" value="NODB"/>
    <property type="match status" value="1"/>
</dbReference>
<dbReference type="EC" id="3.-.-.-" evidence="3"/>
<feature type="compositionally biased region" description="Low complexity" evidence="1">
    <location>
        <begin position="60"/>
        <end position="78"/>
    </location>
</feature>
<dbReference type="Pfam" id="PF01522">
    <property type="entry name" value="Polysacc_deac_1"/>
    <property type="match status" value="1"/>
</dbReference>
<dbReference type="RefSeq" id="WP_386429443.1">
    <property type="nucleotide sequence ID" value="NZ_JBHSBB010000010.1"/>
</dbReference>
<dbReference type="EMBL" id="JBHSBB010000010">
    <property type="protein sequence ID" value="MFC4032460.1"/>
    <property type="molecule type" value="Genomic_DNA"/>
</dbReference>
<evidence type="ECO:0000313" key="3">
    <source>
        <dbReference type="EMBL" id="MFC4032460.1"/>
    </source>
</evidence>
<evidence type="ECO:0000256" key="1">
    <source>
        <dbReference type="SAM" id="MobiDB-lite"/>
    </source>
</evidence>
<dbReference type="Gene3D" id="3.20.20.370">
    <property type="entry name" value="Glycoside hydrolase/deacetylase"/>
    <property type="match status" value="1"/>
</dbReference>
<dbReference type="CDD" id="cd10917">
    <property type="entry name" value="CE4_NodB_like_6s_7s"/>
    <property type="match status" value="1"/>
</dbReference>
<evidence type="ECO:0000259" key="2">
    <source>
        <dbReference type="PROSITE" id="PS51677"/>
    </source>
</evidence>
<dbReference type="InterPro" id="IPR002509">
    <property type="entry name" value="NODB_dom"/>
</dbReference>
<dbReference type="InterPro" id="IPR050248">
    <property type="entry name" value="Polysacc_deacetylase_ArnD"/>
</dbReference>
<sequence>MAARRLSLARLRSAPQVAAIGLALLVVLIAVLLSALLTPGSGGGGSPPADDGKALSAANPAPGTTESPAPSTTPSPGGRISPAPPAVPDTIQHLPESTGKYVAITIDDGPDAVWTPKILQVLRRHHAHATFCMIGPQARANPALVKEVVAQGHRLCDHTVHHDTAMDKKSVAYQTAEILGAQDMIRRAAGGARVYYYRAPGGAFTPASRALAARHGMRPLGWNIDTKDFDRPGVAVILHTLKDEIHNGPTILFHDGGGNRGQTVKALDQALTWLRQQGYGFSFPKVD</sequence>
<keyword evidence="4" id="KW-1185">Reference proteome</keyword>
<dbReference type="SUPFAM" id="SSF88713">
    <property type="entry name" value="Glycoside hydrolase/deacetylase"/>
    <property type="match status" value="1"/>
</dbReference>
<name>A0ABV8HKE2_9ACTN</name>
<evidence type="ECO:0000313" key="4">
    <source>
        <dbReference type="Proteomes" id="UP001595765"/>
    </source>
</evidence>
<protein>
    <submittedName>
        <fullName evidence="3">Polysaccharide deacetylase family protein</fullName>
        <ecNumber evidence="3">3.-.-.-</ecNumber>
    </submittedName>
</protein>
<feature type="domain" description="NodB homology" evidence="2">
    <location>
        <begin position="100"/>
        <end position="282"/>
    </location>
</feature>
<dbReference type="PANTHER" id="PTHR10587">
    <property type="entry name" value="GLYCOSYL TRANSFERASE-RELATED"/>
    <property type="match status" value="1"/>
</dbReference>
<dbReference type="Proteomes" id="UP001595765">
    <property type="component" value="Unassembled WGS sequence"/>
</dbReference>
<proteinExistence type="predicted"/>
<dbReference type="PANTHER" id="PTHR10587:SF137">
    <property type="entry name" value="4-DEOXY-4-FORMAMIDO-L-ARABINOSE-PHOSPHOUNDECAPRENOL DEFORMYLASE ARND-RELATED"/>
    <property type="match status" value="1"/>
</dbReference>
<dbReference type="GO" id="GO:0016787">
    <property type="term" value="F:hydrolase activity"/>
    <property type="evidence" value="ECO:0007669"/>
    <property type="project" value="UniProtKB-KW"/>
</dbReference>
<dbReference type="InterPro" id="IPR011330">
    <property type="entry name" value="Glyco_hydro/deAcase_b/a-brl"/>
</dbReference>
<organism evidence="3 4">
    <name type="scientific">Streptomyces polygonati</name>
    <dbReference type="NCBI Taxonomy" id="1617087"/>
    <lineage>
        <taxon>Bacteria</taxon>
        <taxon>Bacillati</taxon>
        <taxon>Actinomycetota</taxon>
        <taxon>Actinomycetes</taxon>
        <taxon>Kitasatosporales</taxon>
        <taxon>Streptomycetaceae</taxon>
        <taxon>Streptomyces</taxon>
    </lineage>
</organism>
<gene>
    <name evidence="3" type="ORF">ACFO3J_13330</name>
</gene>
<reference evidence="4" key="1">
    <citation type="journal article" date="2019" name="Int. J. Syst. Evol. Microbiol.">
        <title>The Global Catalogue of Microorganisms (GCM) 10K type strain sequencing project: providing services to taxonomists for standard genome sequencing and annotation.</title>
        <authorList>
            <consortium name="The Broad Institute Genomics Platform"/>
            <consortium name="The Broad Institute Genome Sequencing Center for Infectious Disease"/>
            <person name="Wu L."/>
            <person name="Ma J."/>
        </authorList>
    </citation>
    <scope>NUCLEOTIDE SEQUENCE [LARGE SCALE GENOMIC DNA]</scope>
    <source>
        <strain evidence="4">CGMCC 4.7237</strain>
    </source>
</reference>
<feature type="region of interest" description="Disordered" evidence="1">
    <location>
        <begin position="40"/>
        <end position="92"/>
    </location>
</feature>